<gene>
    <name evidence="1" type="ORF">D9V42_09050</name>
</gene>
<dbReference type="Proteomes" id="UP000269505">
    <property type="component" value="Unassembled WGS sequence"/>
</dbReference>
<dbReference type="RefSeq" id="WP_122064567.1">
    <property type="nucleotide sequence ID" value="NZ_JAHCSS010000011.1"/>
</dbReference>
<evidence type="ECO:0000313" key="2">
    <source>
        <dbReference type="Proteomes" id="UP000269505"/>
    </source>
</evidence>
<dbReference type="EMBL" id="RCVN01000008">
    <property type="protein sequence ID" value="RMI84993.1"/>
    <property type="molecule type" value="Genomic_DNA"/>
</dbReference>
<proteinExistence type="predicted"/>
<evidence type="ECO:0000313" key="1">
    <source>
        <dbReference type="EMBL" id="RMI84993.1"/>
    </source>
</evidence>
<organism evidence="1 2">
    <name type="scientific">Staphylococcus pseudoxylosus</name>
    <dbReference type="NCBI Taxonomy" id="2282419"/>
    <lineage>
        <taxon>Bacteria</taxon>
        <taxon>Bacillati</taxon>
        <taxon>Bacillota</taxon>
        <taxon>Bacilli</taxon>
        <taxon>Bacillales</taxon>
        <taxon>Staphylococcaceae</taxon>
        <taxon>Staphylococcus</taxon>
    </lineage>
</organism>
<accession>A0AAQ0MIQ3</accession>
<protein>
    <submittedName>
        <fullName evidence="1">Uncharacterized protein</fullName>
    </submittedName>
</protein>
<reference evidence="1 2" key="1">
    <citation type="submission" date="2018-10" db="EMBL/GenBank/DDBJ databases">
        <title>Staphylococcus pseudoxylosus sp. nov., isolated from bovine mastitis.</title>
        <authorList>
            <person name="Macfadyen A.C."/>
            <person name="Leroy S."/>
            <person name="Harrison E.M."/>
            <person name="Parkhill J."/>
            <person name="Holmes M.A."/>
            <person name="Paterson G.K."/>
        </authorList>
    </citation>
    <scope>NUCLEOTIDE SEQUENCE [LARGE SCALE GENOMIC DNA]</scope>
    <source>
        <strain evidence="1 2">S04009</strain>
    </source>
</reference>
<name>A0AAQ0MIQ3_9STAP</name>
<sequence>MNFEYKTQTLTKDQMLMTNGIFTVDRDKKHFIQYNDYFEHNTFFQCPRCKSLNVERETAYGNNVPVIIVRSCKDSGYKLTTELTREDE</sequence>
<comment type="caution">
    <text evidence="1">The sequence shown here is derived from an EMBL/GenBank/DDBJ whole genome shotgun (WGS) entry which is preliminary data.</text>
</comment>
<dbReference type="AlphaFoldDB" id="A0AAQ0MIQ3"/>
<keyword evidence="2" id="KW-1185">Reference proteome</keyword>